<evidence type="ECO:0000313" key="2">
    <source>
        <dbReference type="Proteomes" id="UP000076798"/>
    </source>
</evidence>
<dbReference type="OrthoDB" id="413653at2759"/>
<dbReference type="Proteomes" id="UP000076798">
    <property type="component" value="Unassembled WGS sequence"/>
</dbReference>
<dbReference type="AlphaFoldDB" id="A0A166BYE4"/>
<protein>
    <submittedName>
        <fullName evidence="1">ATP-dependent RNA helicase DHX8</fullName>
    </submittedName>
</protein>
<dbReference type="STRING" id="1314776.A0A166BYE4"/>
<accession>A0A166BYE4</accession>
<dbReference type="InterPro" id="IPR025633">
    <property type="entry name" value="DUF4291"/>
</dbReference>
<keyword evidence="1" id="KW-0347">Helicase</keyword>
<dbReference type="GO" id="GO:0004386">
    <property type="term" value="F:helicase activity"/>
    <property type="evidence" value="ECO:0007669"/>
    <property type="project" value="UniProtKB-KW"/>
</dbReference>
<evidence type="ECO:0000313" key="1">
    <source>
        <dbReference type="EMBL" id="KZT36884.1"/>
    </source>
</evidence>
<sequence length="202" mass="23317">METEGPTTPYRQIRALYDEETITVYQAYSASIAIPSVREQRLNASSDFLLGRMTWIKPSWCWMMYRSGYSTKDDRQAHILALKMKHDNFERLLSQAVLTHGALTEEEKAMPVRVQWDPERNPALVVLPYRNIQIGISRILSQTWAEEWIESIEDVTARALELKKTVEEEPDVTVDELVSRGLMPLERAYGLPEALMKKLGME</sequence>
<keyword evidence="2" id="KW-1185">Reference proteome</keyword>
<reference evidence="1 2" key="1">
    <citation type="journal article" date="2016" name="Mol. Biol. Evol.">
        <title>Comparative Genomics of Early-Diverging Mushroom-Forming Fungi Provides Insights into the Origins of Lignocellulose Decay Capabilities.</title>
        <authorList>
            <person name="Nagy L.G."/>
            <person name="Riley R."/>
            <person name="Tritt A."/>
            <person name="Adam C."/>
            <person name="Daum C."/>
            <person name="Floudas D."/>
            <person name="Sun H."/>
            <person name="Yadav J.S."/>
            <person name="Pangilinan J."/>
            <person name="Larsson K.H."/>
            <person name="Matsuura K."/>
            <person name="Barry K."/>
            <person name="Labutti K."/>
            <person name="Kuo R."/>
            <person name="Ohm R.A."/>
            <person name="Bhattacharya S.S."/>
            <person name="Shirouzu T."/>
            <person name="Yoshinaga Y."/>
            <person name="Martin F.M."/>
            <person name="Grigoriev I.V."/>
            <person name="Hibbett D.S."/>
        </authorList>
    </citation>
    <scope>NUCLEOTIDE SEQUENCE [LARGE SCALE GENOMIC DNA]</scope>
    <source>
        <strain evidence="1 2">HHB10207 ss-3</strain>
    </source>
</reference>
<keyword evidence="1" id="KW-0067">ATP-binding</keyword>
<gene>
    <name evidence="1" type="ORF">SISSUDRAFT_1049300</name>
</gene>
<organism evidence="1 2">
    <name type="scientific">Sistotremastrum suecicum HHB10207 ss-3</name>
    <dbReference type="NCBI Taxonomy" id="1314776"/>
    <lineage>
        <taxon>Eukaryota</taxon>
        <taxon>Fungi</taxon>
        <taxon>Dikarya</taxon>
        <taxon>Basidiomycota</taxon>
        <taxon>Agaricomycotina</taxon>
        <taxon>Agaricomycetes</taxon>
        <taxon>Sistotremastrales</taxon>
        <taxon>Sistotremastraceae</taxon>
        <taxon>Sistotremastrum</taxon>
    </lineage>
</organism>
<keyword evidence="1" id="KW-0378">Hydrolase</keyword>
<dbReference type="Pfam" id="PF14124">
    <property type="entry name" value="DUF4291"/>
    <property type="match status" value="1"/>
</dbReference>
<name>A0A166BYE4_9AGAM</name>
<keyword evidence="1" id="KW-0547">Nucleotide-binding</keyword>
<dbReference type="PANTHER" id="PTHR38567">
    <property type="entry name" value="DUF4291 DOMAIN-CONTAINING PROTEIN"/>
    <property type="match status" value="1"/>
</dbReference>
<dbReference type="EMBL" id="KV428097">
    <property type="protein sequence ID" value="KZT36884.1"/>
    <property type="molecule type" value="Genomic_DNA"/>
</dbReference>
<proteinExistence type="predicted"/>
<dbReference type="PANTHER" id="PTHR38567:SF1">
    <property type="entry name" value="DUF4291 DOMAIN-CONTAINING PROTEIN"/>
    <property type="match status" value="1"/>
</dbReference>